<gene>
    <name evidence="2" type="ORF">SLEP1_g59345</name>
</gene>
<keyword evidence="3" id="KW-1185">Reference proteome</keyword>
<dbReference type="Proteomes" id="UP001054252">
    <property type="component" value="Unassembled WGS sequence"/>
</dbReference>
<organism evidence="2 3">
    <name type="scientific">Rubroshorea leprosula</name>
    <dbReference type="NCBI Taxonomy" id="152421"/>
    <lineage>
        <taxon>Eukaryota</taxon>
        <taxon>Viridiplantae</taxon>
        <taxon>Streptophyta</taxon>
        <taxon>Embryophyta</taxon>
        <taxon>Tracheophyta</taxon>
        <taxon>Spermatophyta</taxon>
        <taxon>Magnoliopsida</taxon>
        <taxon>eudicotyledons</taxon>
        <taxon>Gunneridae</taxon>
        <taxon>Pentapetalae</taxon>
        <taxon>rosids</taxon>
        <taxon>malvids</taxon>
        <taxon>Malvales</taxon>
        <taxon>Dipterocarpaceae</taxon>
        <taxon>Rubroshorea</taxon>
    </lineage>
</organism>
<comment type="caution">
    <text evidence="2">The sequence shown here is derived from an EMBL/GenBank/DDBJ whole genome shotgun (WGS) entry which is preliminary data.</text>
</comment>
<accession>A0AAV5MS18</accession>
<evidence type="ECO:0000313" key="3">
    <source>
        <dbReference type="Proteomes" id="UP001054252"/>
    </source>
</evidence>
<feature type="region of interest" description="Disordered" evidence="1">
    <location>
        <begin position="157"/>
        <end position="184"/>
    </location>
</feature>
<dbReference type="EMBL" id="BPVZ01000853">
    <property type="protein sequence ID" value="GKV52781.1"/>
    <property type="molecule type" value="Genomic_DNA"/>
</dbReference>
<reference evidence="2 3" key="1">
    <citation type="journal article" date="2021" name="Commun. Biol.">
        <title>The genome of Shorea leprosula (Dipterocarpaceae) highlights the ecological relevance of drought in aseasonal tropical rainforests.</title>
        <authorList>
            <person name="Ng K.K.S."/>
            <person name="Kobayashi M.J."/>
            <person name="Fawcett J.A."/>
            <person name="Hatakeyama M."/>
            <person name="Paape T."/>
            <person name="Ng C.H."/>
            <person name="Ang C.C."/>
            <person name="Tnah L.H."/>
            <person name="Lee C.T."/>
            <person name="Nishiyama T."/>
            <person name="Sese J."/>
            <person name="O'Brien M.J."/>
            <person name="Copetti D."/>
            <person name="Mohd Noor M.I."/>
            <person name="Ong R.C."/>
            <person name="Putra M."/>
            <person name="Sireger I.Z."/>
            <person name="Indrioko S."/>
            <person name="Kosugi Y."/>
            <person name="Izuno A."/>
            <person name="Isagi Y."/>
            <person name="Lee S.L."/>
            <person name="Shimizu K.K."/>
        </authorList>
    </citation>
    <scope>NUCLEOTIDE SEQUENCE [LARGE SCALE GENOMIC DNA]</scope>
    <source>
        <strain evidence="2">214</strain>
    </source>
</reference>
<protein>
    <submittedName>
        <fullName evidence="2">Uncharacterized protein</fullName>
    </submittedName>
</protein>
<name>A0AAV5MS18_9ROSI</name>
<feature type="compositionally biased region" description="Basic and acidic residues" evidence="1">
    <location>
        <begin position="172"/>
        <end position="184"/>
    </location>
</feature>
<sequence>MSVVGSEVMPLEYGGMDLESSPFPSSSERTVEERRERGVVEEEEEEIPSNIMEVEGNVGRCYDPELNIVSEVRGRDVEVEQLFAWKAKKTKQNNYKLNEDEAEEVGKLVREKGELVDIMYLTSAEAIKATELYGSSSLSEAEIDGFLNAVGGLAIPKKPKKKSKTSTVAKKGAAEKERLSSTST</sequence>
<feature type="region of interest" description="Disordered" evidence="1">
    <location>
        <begin position="1"/>
        <end position="47"/>
    </location>
</feature>
<feature type="compositionally biased region" description="Basic and acidic residues" evidence="1">
    <location>
        <begin position="29"/>
        <end position="40"/>
    </location>
</feature>
<evidence type="ECO:0000313" key="2">
    <source>
        <dbReference type="EMBL" id="GKV52781.1"/>
    </source>
</evidence>
<dbReference type="AlphaFoldDB" id="A0AAV5MS18"/>
<proteinExistence type="predicted"/>
<evidence type="ECO:0000256" key="1">
    <source>
        <dbReference type="SAM" id="MobiDB-lite"/>
    </source>
</evidence>